<evidence type="ECO:0000313" key="4">
    <source>
        <dbReference type="Proteomes" id="UP001197609"/>
    </source>
</evidence>
<reference evidence="3 4" key="1">
    <citation type="journal article" date="2021" name="bioRxiv">
        <title>Unraveling nitrogen, sulfur and carbon metabolic pathways and microbial community transcriptional responses to substrate deprivation and toxicity stresses in a bioreactor mimicking anoxic brackish coastal sediment conditions.</title>
        <authorList>
            <person name="Martins P.D."/>
            <person name="Echeveste M.J."/>
            <person name="Arshad A."/>
            <person name="Kurth J."/>
            <person name="Ouboter H."/>
            <person name="Jetten M.S.M."/>
            <person name="Welte C.U."/>
        </authorList>
    </citation>
    <scope>NUCLEOTIDE SEQUENCE [LARGE SCALE GENOMIC DNA]</scope>
    <source>
        <strain evidence="3">MAG_38</strain>
    </source>
</reference>
<dbReference type="PANTHER" id="PTHR33755">
    <property type="entry name" value="TOXIN PARE1-RELATED"/>
    <property type="match status" value="1"/>
</dbReference>
<name>A0AAJ1EIC0_9BACT</name>
<comment type="caution">
    <text evidence="3">The sequence shown here is derived from an EMBL/GenBank/DDBJ whole genome shotgun (WGS) entry which is preliminary data.</text>
</comment>
<proteinExistence type="inferred from homology"/>
<gene>
    <name evidence="3" type="ORF">K8G79_07320</name>
</gene>
<evidence type="ECO:0000256" key="1">
    <source>
        <dbReference type="ARBA" id="ARBA00006226"/>
    </source>
</evidence>
<accession>A0AAJ1EIC0</accession>
<evidence type="ECO:0000256" key="2">
    <source>
        <dbReference type="ARBA" id="ARBA00022649"/>
    </source>
</evidence>
<dbReference type="EMBL" id="JAIOIU010000088">
    <property type="protein sequence ID" value="MBZ0159928.1"/>
    <property type="molecule type" value="Genomic_DNA"/>
</dbReference>
<dbReference type="InterPro" id="IPR035093">
    <property type="entry name" value="RelE/ParE_toxin_dom_sf"/>
</dbReference>
<dbReference type="InterPro" id="IPR007712">
    <property type="entry name" value="RelE/ParE_toxin"/>
</dbReference>
<comment type="similarity">
    <text evidence="1">Belongs to the RelE toxin family.</text>
</comment>
<dbReference type="InterPro" id="IPR051803">
    <property type="entry name" value="TA_system_RelE-like_toxin"/>
</dbReference>
<dbReference type="Pfam" id="PF05016">
    <property type="entry name" value="ParE_toxin"/>
    <property type="match status" value="1"/>
</dbReference>
<sequence length="121" mass="14231">MKILFTPSARTQSLSALAYIRRDKPDVALRFRRRTETVFKRLVKYPESGRAIPEFPDLPQREVVVAPYRFFYRIKGQVIWIVAVWHGTQIPAVPEDAEGVQPTITRRHRTLTRTDRRVTLR</sequence>
<organism evidence="3 4">
    <name type="scientific">Candidatus Methylomirabilis tolerans</name>
    <dbReference type="NCBI Taxonomy" id="3123416"/>
    <lineage>
        <taxon>Bacteria</taxon>
        <taxon>Candidatus Methylomirabilota</taxon>
        <taxon>Candidatus Methylomirabilia</taxon>
        <taxon>Candidatus Methylomirabilales</taxon>
        <taxon>Candidatus Methylomirabilaceae</taxon>
        <taxon>Candidatus Methylomirabilis</taxon>
    </lineage>
</organism>
<keyword evidence="2" id="KW-1277">Toxin-antitoxin system</keyword>
<dbReference type="Proteomes" id="UP001197609">
    <property type="component" value="Unassembled WGS sequence"/>
</dbReference>
<protein>
    <submittedName>
        <fullName evidence="3">Type II toxin-antitoxin system RelE/ParE family toxin</fullName>
    </submittedName>
</protein>
<dbReference type="AlphaFoldDB" id="A0AAJ1EIC0"/>
<evidence type="ECO:0000313" key="3">
    <source>
        <dbReference type="EMBL" id="MBZ0159928.1"/>
    </source>
</evidence>
<dbReference type="Gene3D" id="3.30.2310.20">
    <property type="entry name" value="RelE-like"/>
    <property type="match status" value="1"/>
</dbReference>